<dbReference type="STRING" id="195883.A0A482WW10"/>
<feature type="transmembrane region" description="Helical" evidence="10">
    <location>
        <begin position="30"/>
        <end position="50"/>
    </location>
</feature>
<comment type="subcellular location">
    <subcellularLocation>
        <location evidence="1 10">Cell membrane</location>
        <topology evidence="1 10">Multi-pass membrane protein</topology>
    </subcellularLocation>
</comment>
<dbReference type="InterPro" id="IPR004117">
    <property type="entry name" value="7tm6_olfct_rcpt"/>
</dbReference>
<reference evidence="11 12" key="1">
    <citation type="journal article" date="2017" name="Gigascience">
        <title>Genome sequence of the small brown planthopper, Laodelphax striatellus.</title>
        <authorList>
            <person name="Zhu J."/>
            <person name="Jiang F."/>
            <person name="Wang X."/>
            <person name="Yang P."/>
            <person name="Bao Y."/>
            <person name="Zhao W."/>
            <person name="Wang W."/>
            <person name="Lu H."/>
            <person name="Wang Q."/>
            <person name="Cui N."/>
            <person name="Li J."/>
            <person name="Chen X."/>
            <person name="Luo L."/>
            <person name="Yu J."/>
            <person name="Kang L."/>
            <person name="Cui F."/>
        </authorList>
    </citation>
    <scope>NUCLEOTIDE SEQUENCE [LARGE SCALE GENOMIC DNA]</scope>
    <source>
        <strain evidence="11">Lst14</strain>
    </source>
</reference>
<dbReference type="GO" id="GO:0005549">
    <property type="term" value="F:odorant binding"/>
    <property type="evidence" value="ECO:0007669"/>
    <property type="project" value="InterPro"/>
</dbReference>
<dbReference type="SMR" id="A0A482WW10"/>
<evidence type="ECO:0000256" key="8">
    <source>
        <dbReference type="ARBA" id="ARBA00023170"/>
    </source>
</evidence>
<keyword evidence="4 10" id="KW-0812">Transmembrane</keyword>
<keyword evidence="3 10" id="KW-0716">Sensory transduction</keyword>
<evidence type="ECO:0000256" key="4">
    <source>
        <dbReference type="ARBA" id="ARBA00022692"/>
    </source>
</evidence>
<evidence type="ECO:0000313" key="12">
    <source>
        <dbReference type="Proteomes" id="UP000291343"/>
    </source>
</evidence>
<comment type="caution">
    <text evidence="10">Lacks conserved residue(s) required for the propagation of feature annotation.</text>
</comment>
<dbReference type="EMBL" id="QKKF02023479">
    <property type="protein sequence ID" value="RZF37724.1"/>
    <property type="molecule type" value="Genomic_DNA"/>
</dbReference>
<evidence type="ECO:0000256" key="1">
    <source>
        <dbReference type="ARBA" id="ARBA00004651"/>
    </source>
</evidence>
<name>A0A482WW10_LAOST</name>
<dbReference type="FunCoup" id="A0A482WW10">
    <property type="interactions" value="74"/>
</dbReference>
<evidence type="ECO:0000256" key="3">
    <source>
        <dbReference type="ARBA" id="ARBA00022606"/>
    </source>
</evidence>
<evidence type="ECO:0000256" key="2">
    <source>
        <dbReference type="ARBA" id="ARBA00022475"/>
    </source>
</evidence>
<evidence type="ECO:0000256" key="9">
    <source>
        <dbReference type="ARBA" id="ARBA00023224"/>
    </source>
</evidence>
<dbReference type="GO" id="GO:0005886">
    <property type="term" value="C:plasma membrane"/>
    <property type="evidence" value="ECO:0007669"/>
    <property type="project" value="UniProtKB-SubCell"/>
</dbReference>
<accession>A0A482WW10</accession>
<dbReference type="AlphaFoldDB" id="A0A482WW10"/>
<evidence type="ECO:0000256" key="5">
    <source>
        <dbReference type="ARBA" id="ARBA00022725"/>
    </source>
</evidence>
<evidence type="ECO:0000313" key="11">
    <source>
        <dbReference type="EMBL" id="RZF37724.1"/>
    </source>
</evidence>
<dbReference type="GO" id="GO:0007165">
    <property type="term" value="P:signal transduction"/>
    <property type="evidence" value="ECO:0007669"/>
    <property type="project" value="UniProtKB-KW"/>
</dbReference>
<feature type="transmembrane region" description="Helical" evidence="10">
    <location>
        <begin position="191"/>
        <end position="217"/>
    </location>
</feature>
<dbReference type="PANTHER" id="PTHR21137">
    <property type="entry name" value="ODORANT RECEPTOR"/>
    <property type="match status" value="1"/>
</dbReference>
<feature type="transmembrane region" description="Helical" evidence="10">
    <location>
        <begin position="70"/>
        <end position="87"/>
    </location>
</feature>
<dbReference type="OrthoDB" id="8185860at2759"/>
<keyword evidence="7 10" id="KW-0472">Membrane</keyword>
<organism evidence="11 12">
    <name type="scientific">Laodelphax striatellus</name>
    <name type="common">Small brown planthopper</name>
    <name type="synonym">Delphax striatella</name>
    <dbReference type="NCBI Taxonomy" id="195883"/>
    <lineage>
        <taxon>Eukaryota</taxon>
        <taxon>Metazoa</taxon>
        <taxon>Ecdysozoa</taxon>
        <taxon>Arthropoda</taxon>
        <taxon>Hexapoda</taxon>
        <taxon>Insecta</taxon>
        <taxon>Pterygota</taxon>
        <taxon>Neoptera</taxon>
        <taxon>Paraneoptera</taxon>
        <taxon>Hemiptera</taxon>
        <taxon>Auchenorrhyncha</taxon>
        <taxon>Fulgoroidea</taxon>
        <taxon>Delphacidae</taxon>
        <taxon>Criomorphinae</taxon>
        <taxon>Laodelphax</taxon>
    </lineage>
</organism>
<comment type="caution">
    <text evidence="11">The sequence shown here is derived from an EMBL/GenBank/DDBJ whole genome shotgun (WGS) entry which is preliminary data.</text>
</comment>
<dbReference type="InParanoid" id="A0A482WW10"/>
<dbReference type="Proteomes" id="UP000291343">
    <property type="component" value="Unassembled WGS sequence"/>
</dbReference>
<gene>
    <name evidence="11" type="ORF">LSTR_LSTR003135</name>
</gene>
<dbReference type="GO" id="GO:0004984">
    <property type="term" value="F:olfactory receptor activity"/>
    <property type="evidence" value="ECO:0007669"/>
    <property type="project" value="InterPro"/>
</dbReference>
<keyword evidence="6 10" id="KW-1133">Transmembrane helix</keyword>
<dbReference type="Pfam" id="PF02949">
    <property type="entry name" value="7tm_6"/>
    <property type="match status" value="1"/>
</dbReference>
<protein>
    <recommendedName>
        <fullName evidence="10">Odorant receptor</fullName>
    </recommendedName>
</protein>
<evidence type="ECO:0000256" key="7">
    <source>
        <dbReference type="ARBA" id="ARBA00023136"/>
    </source>
</evidence>
<keyword evidence="8 10" id="KW-0675">Receptor</keyword>
<feature type="transmembrane region" description="Helical" evidence="10">
    <location>
        <begin position="125"/>
        <end position="142"/>
    </location>
</feature>
<feature type="transmembrane region" description="Helical" evidence="10">
    <location>
        <begin position="270"/>
        <end position="294"/>
    </location>
</feature>
<comment type="similarity">
    <text evidence="10">Belongs to the insect chemoreceptor superfamily. Heteromeric odorant receptor channel (TC 1.A.69) family.</text>
</comment>
<sequence length="406" mass="46807">MYQPFNILKILMSFMCIHPPKFCTTSELKLSMYNFLTGLAVAIELLSYVFYFPSTFFMYKSGSELTPFQAFIALYGISMMTQIFMMISTRSELMDIIQSIHEKYTADGVHAEVENEQSRKRSLRLFSAITVLQVPTFLGGIINSEYIGNNEDSIKANIHFGRKNPERLIAYLPWLPYDYTISPYFEVTKTLMYIALTMGCISMMVRYSLLPMLTFYINGQFDMIAKRFESLKPTDEKPESDGRKLIEESLLNDVIRSHQQALSLSKRVIVYFRPIIVIKTIFYFGILADLLYAVTEQTAGTAQQINCCFCLMSCGYELLLDCWCGEYIARKSQLVGFAAYKSEWHNMSFKVRRSLAIVITRAQKPEQLNGRTGFIPMSLETYIQIFKASYSYYTVLQNLNKSDPQI</sequence>
<keyword evidence="12" id="KW-1185">Reference proteome</keyword>
<evidence type="ECO:0000256" key="10">
    <source>
        <dbReference type="RuleBase" id="RU351113"/>
    </source>
</evidence>
<proteinExistence type="inferred from homology"/>
<dbReference type="PANTHER" id="PTHR21137:SF35">
    <property type="entry name" value="ODORANT RECEPTOR 19A-RELATED"/>
    <property type="match status" value="1"/>
</dbReference>
<keyword evidence="2" id="KW-1003">Cell membrane</keyword>
<keyword evidence="5 10" id="KW-0552">Olfaction</keyword>
<keyword evidence="9 10" id="KW-0807">Transducer</keyword>
<evidence type="ECO:0000256" key="6">
    <source>
        <dbReference type="ARBA" id="ARBA00022989"/>
    </source>
</evidence>